<proteinExistence type="predicted"/>
<sequence length="119" mass="13701">MAMVLVRGAQRGLSLPAAAPYGKLPCVDLLWLVIRPYAGHHNQDDAGRSVVRLGRFGRLDCTSFILQHEVMGAETLRHQRLRIYTREWMHRVKILYRTVERCVILTKRGRTDDVHPGQK</sequence>
<comment type="caution">
    <text evidence="1">The sequence shown here is derived from an EMBL/GenBank/DDBJ whole genome shotgun (WGS) entry which is preliminary data.</text>
</comment>
<name>A0A8H6DYU8_COCSA</name>
<dbReference type="EMBL" id="WNKQ01000002">
    <property type="protein sequence ID" value="KAF5853097.1"/>
    <property type="molecule type" value="Genomic_DNA"/>
</dbReference>
<dbReference type="AlphaFoldDB" id="A0A8H6DYU8"/>
<gene>
    <name evidence="1" type="ORF">GGP41_001651</name>
</gene>
<organism evidence="1 2">
    <name type="scientific">Cochliobolus sativus</name>
    <name type="common">Common root rot and spot blotch fungus</name>
    <name type="synonym">Bipolaris sorokiniana</name>
    <dbReference type="NCBI Taxonomy" id="45130"/>
    <lineage>
        <taxon>Eukaryota</taxon>
        <taxon>Fungi</taxon>
        <taxon>Dikarya</taxon>
        <taxon>Ascomycota</taxon>
        <taxon>Pezizomycotina</taxon>
        <taxon>Dothideomycetes</taxon>
        <taxon>Pleosporomycetidae</taxon>
        <taxon>Pleosporales</taxon>
        <taxon>Pleosporineae</taxon>
        <taxon>Pleosporaceae</taxon>
        <taxon>Bipolaris</taxon>
    </lineage>
</organism>
<dbReference type="Proteomes" id="UP000624244">
    <property type="component" value="Unassembled WGS sequence"/>
</dbReference>
<evidence type="ECO:0000313" key="2">
    <source>
        <dbReference type="Proteomes" id="UP000624244"/>
    </source>
</evidence>
<accession>A0A8H6DYU8</accession>
<reference evidence="1" key="1">
    <citation type="submission" date="2019-11" db="EMBL/GenBank/DDBJ databases">
        <title>Bipolaris sorokiniana Genome sequencing.</title>
        <authorList>
            <person name="Wang H."/>
        </authorList>
    </citation>
    <scope>NUCLEOTIDE SEQUENCE</scope>
</reference>
<protein>
    <submittedName>
        <fullName evidence="1">Uncharacterized protein</fullName>
    </submittedName>
</protein>
<evidence type="ECO:0000313" key="1">
    <source>
        <dbReference type="EMBL" id="KAF5853097.1"/>
    </source>
</evidence>